<comment type="caution">
    <text evidence="1">The sequence shown here is derived from an EMBL/GenBank/DDBJ whole genome shotgun (WGS) entry which is preliminary data.</text>
</comment>
<feature type="non-terminal residue" evidence="1">
    <location>
        <position position="1"/>
    </location>
</feature>
<keyword evidence="2" id="KW-1185">Reference proteome</keyword>
<organism evidence="1 2">
    <name type="scientific">Cirrhinus mrigala</name>
    <name type="common">Mrigala</name>
    <dbReference type="NCBI Taxonomy" id="683832"/>
    <lineage>
        <taxon>Eukaryota</taxon>
        <taxon>Metazoa</taxon>
        <taxon>Chordata</taxon>
        <taxon>Craniata</taxon>
        <taxon>Vertebrata</taxon>
        <taxon>Euteleostomi</taxon>
        <taxon>Actinopterygii</taxon>
        <taxon>Neopterygii</taxon>
        <taxon>Teleostei</taxon>
        <taxon>Ostariophysi</taxon>
        <taxon>Cypriniformes</taxon>
        <taxon>Cyprinidae</taxon>
        <taxon>Labeoninae</taxon>
        <taxon>Labeonini</taxon>
        <taxon>Cirrhinus</taxon>
    </lineage>
</organism>
<dbReference type="AlphaFoldDB" id="A0ABD0NXK1"/>
<gene>
    <name evidence="1" type="ORF">M9458_038421</name>
</gene>
<evidence type="ECO:0000313" key="1">
    <source>
        <dbReference type="EMBL" id="KAL0166577.1"/>
    </source>
</evidence>
<protein>
    <submittedName>
        <fullName evidence="1">Uncharacterized protein</fullName>
    </submittedName>
</protein>
<sequence length="53" mass="6177">YYIEILVQEYGVVASVDVAFFKEISPFMAQQTTEAVNEKQRINAYYDVLPEKQ</sequence>
<name>A0ABD0NXK1_CIRMR</name>
<evidence type="ECO:0000313" key="2">
    <source>
        <dbReference type="Proteomes" id="UP001529510"/>
    </source>
</evidence>
<reference evidence="1 2" key="1">
    <citation type="submission" date="2024-05" db="EMBL/GenBank/DDBJ databases">
        <title>Genome sequencing and assembly of Indian major carp, Cirrhinus mrigala (Hamilton, 1822).</title>
        <authorList>
            <person name="Mohindra V."/>
            <person name="Chowdhury L.M."/>
            <person name="Lal K."/>
            <person name="Jena J.K."/>
        </authorList>
    </citation>
    <scope>NUCLEOTIDE SEQUENCE [LARGE SCALE GENOMIC DNA]</scope>
    <source>
        <strain evidence="1">CM1030</strain>
        <tissue evidence="1">Blood</tissue>
    </source>
</reference>
<proteinExistence type="predicted"/>
<feature type="non-terminal residue" evidence="1">
    <location>
        <position position="53"/>
    </location>
</feature>
<dbReference type="Proteomes" id="UP001529510">
    <property type="component" value="Unassembled WGS sequence"/>
</dbReference>
<accession>A0ABD0NXK1</accession>
<dbReference type="EMBL" id="JAMKFB020000019">
    <property type="protein sequence ID" value="KAL0166577.1"/>
    <property type="molecule type" value="Genomic_DNA"/>
</dbReference>